<reference evidence="12" key="3">
    <citation type="submission" date="2017-01" db="UniProtKB">
        <authorList>
            <consortium name="EnsemblFungi"/>
        </authorList>
    </citation>
    <scope>IDENTIFICATION</scope>
    <source>
        <strain evidence="12">PH-1 / ATCC MYA-4620 / FGSC 9075 / NRRL 31084</strain>
    </source>
</reference>
<dbReference type="InterPro" id="IPR029057">
    <property type="entry name" value="PRTase-like"/>
</dbReference>
<evidence type="ECO:0000256" key="2">
    <source>
        <dbReference type="ARBA" id="ARBA00005180"/>
    </source>
</evidence>
<organism evidence="12">
    <name type="scientific">Gibberella zeae (strain ATCC MYA-4620 / CBS 123657 / FGSC 9075 / NRRL 31084 / PH-1)</name>
    <name type="common">Wheat head blight fungus</name>
    <name type="synonym">Fusarium graminearum</name>
    <dbReference type="NCBI Taxonomy" id="229533"/>
    <lineage>
        <taxon>Eukaryota</taxon>
        <taxon>Fungi</taxon>
        <taxon>Dikarya</taxon>
        <taxon>Ascomycota</taxon>
        <taxon>Pezizomycotina</taxon>
        <taxon>Sordariomycetes</taxon>
        <taxon>Hypocreomycetidae</taxon>
        <taxon>Hypocreales</taxon>
        <taxon>Nectriaceae</taxon>
        <taxon>Fusarium</taxon>
    </lineage>
</organism>
<evidence type="ECO:0000256" key="7">
    <source>
        <dbReference type="ARBA" id="ARBA00022679"/>
    </source>
</evidence>
<evidence type="ECO:0000256" key="10">
    <source>
        <dbReference type="SAM" id="MobiDB-lite"/>
    </source>
</evidence>
<evidence type="ECO:0000256" key="4">
    <source>
        <dbReference type="ARBA" id="ARBA00011894"/>
    </source>
</evidence>
<comment type="similarity">
    <text evidence="3">Belongs to the UPRTase family.</text>
</comment>
<reference evidence="12" key="2">
    <citation type="journal article" date="2010" name="Nature">
        <title>Comparative genomics reveals mobile pathogenicity chromosomes in Fusarium.</title>
        <authorList>
            <person name="Ma L.J."/>
            <person name="van der Does H.C."/>
            <person name="Borkovich K.A."/>
            <person name="Coleman J.J."/>
            <person name="Daboussi M.J."/>
            <person name="Di Pietro A."/>
            <person name="Dufresne M."/>
            <person name="Freitag M."/>
            <person name="Grabherr M."/>
            <person name="Henrissat B."/>
            <person name="Houterman P.M."/>
            <person name="Kang S."/>
            <person name="Shim W.B."/>
            <person name="Woloshuk C."/>
            <person name="Xie X."/>
            <person name="Xu J.R."/>
            <person name="Antoniw J."/>
            <person name="Baker S.E."/>
            <person name="Bluhm B.H."/>
            <person name="Breakspear A."/>
            <person name="Brown D.W."/>
            <person name="Butchko R.A."/>
            <person name="Chapman S."/>
            <person name="Coulson R."/>
            <person name="Coutinho P.M."/>
            <person name="Danchin E.G."/>
            <person name="Diener A."/>
            <person name="Gale L.R."/>
            <person name="Gardiner D.M."/>
            <person name="Goff S."/>
            <person name="Hammond-Kosack K.E."/>
            <person name="Hilburn K."/>
            <person name="Hua-Van A."/>
            <person name="Jonkers W."/>
            <person name="Kazan K."/>
            <person name="Kodira C.D."/>
            <person name="Koehrsen M."/>
            <person name="Kumar L."/>
            <person name="Lee Y.H."/>
            <person name="Li L."/>
            <person name="Manners J.M."/>
            <person name="Miranda-Saavedra D."/>
            <person name="Mukherjee M."/>
            <person name="Park G."/>
            <person name="Park J."/>
            <person name="Park S.Y."/>
            <person name="Proctor R.H."/>
            <person name="Regev A."/>
            <person name="Ruiz-Roldan M.C."/>
            <person name="Sain D."/>
            <person name="Sakthikumar S."/>
            <person name="Sykes S."/>
            <person name="Schwartz D.C."/>
            <person name="Turgeon B.G."/>
            <person name="Wapinski I."/>
            <person name="Yoder O."/>
            <person name="Young S."/>
            <person name="Zeng Q."/>
            <person name="Zhou S."/>
            <person name="Galagan J."/>
            <person name="Cuomo C.A."/>
            <person name="Kistler H.C."/>
            <person name="Rep M."/>
        </authorList>
    </citation>
    <scope>GENOME REANNOTATION</scope>
    <source>
        <strain evidence="12">PH-1 / ATCC MYA-4620 / FGSC 9075 / NRRL 31084</strain>
    </source>
</reference>
<dbReference type="EC" id="2.4.2.9" evidence="4"/>
<evidence type="ECO:0000256" key="1">
    <source>
        <dbReference type="ARBA" id="ARBA00001946"/>
    </source>
</evidence>
<dbReference type="GO" id="GO:0004845">
    <property type="term" value="F:uracil phosphoribosyltransferase activity"/>
    <property type="evidence" value="ECO:0007669"/>
    <property type="project" value="UniProtKB-EC"/>
</dbReference>
<feature type="domain" description="Phosphoribosyltransferase" evidence="11">
    <location>
        <begin position="41"/>
        <end position="254"/>
    </location>
</feature>
<dbReference type="EMBL" id="HG970335">
    <property type="status" value="NOT_ANNOTATED_CDS"/>
    <property type="molecule type" value="Genomic_DNA"/>
</dbReference>
<dbReference type="RefSeq" id="XP_011327248.1">
    <property type="nucleotide sequence ID" value="XM_011328946.1"/>
</dbReference>
<comment type="cofactor">
    <cofactor evidence="1">
        <name>Mg(2+)</name>
        <dbReference type="ChEBI" id="CHEBI:18420"/>
    </cofactor>
</comment>
<keyword evidence="6" id="KW-0328">Glycosyltransferase</keyword>
<proteinExistence type="inferred from homology"/>
<dbReference type="KEGG" id="fgr:FGSG_07475"/>
<sequence>MADKIQDSHTTPVGPAYRTHQQKPSATVSVDVNLDNVHVLPQTPQLIALLSMIRSKETERADFIFYSNRIIRLLVEEGLNHLPVIEHTVTTPIGRTYNGLMFQGKICGVSIMRAGEAMEQGLRDCCRSVRIGKILIQRDEETAQPKLFYDKLPEDIADRWVLLLDPMFATGMTTSRHVPQTARGSATMAVQVLKARGVPEEHILFLNLIASPEGVKNFSAKFPRLRVVTAFIDEGLDEKNYIVPGLGDFGDRFYTI</sequence>
<evidence type="ECO:0000256" key="8">
    <source>
        <dbReference type="ARBA" id="ARBA00022741"/>
    </source>
</evidence>
<evidence type="ECO:0000256" key="6">
    <source>
        <dbReference type="ARBA" id="ARBA00022676"/>
    </source>
</evidence>
<evidence type="ECO:0000259" key="11">
    <source>
        <dbReference type="Pfam" id="PF14681"/>
    </source>
</evidence>
<comment type="pathway">
    <text evidence="2">Pyrimidine metabolism; UMP biosynthesis via salvage pathway; UMP from uracil: step 1/1.</text>
</comment>
<dbReference type="Pfam" id="PF14681">
    <property type="entry name" value="UPRTase"/>
    <property type="match status" value="1"/>
</dbReference>
<dbReference type="InterPro" id="IPR000836">
    <property type="entry name" value="PRTase_dom"/>
</dbReference>
<dbReference type="AlphaFoldDB" id="I1RTH1"/>
<dbReference type="Gene3D" id="3.40.50.2020">
    <property type="match status" value="1"/>
</dbReference>
<dbReference type="GO" id="GO:0008655">
    <property type="term" value="P:pyrimidine-containing compound salvage"/>
    <property type="evidence" value="ECO:0007669"/>
    <property type="project" value="EnsemblFungi"/>
</dbReference>
<dbReference type="EnsemblFungi" id="CEF83081">
    <property type="protein sequence ID" value="CEF83081"/>
    <property type="gene ID" value="FGRRES_07475"/>
</dbReference>
<keyword evidence="5" id="KW-0021">Allosteric enzyme</keyword>
<dbReference type="GO" id="GO:0005525">
    <property type="term" value="F:GTP binding"/>
    <property type="evidence" value="ECO:0007669"/>
    <property type="project" value="UniProtKB-KW"/>
</dbReference>
<keyword evidence="9" id="KW-0342">GTP-binding</keyword>
<keyword evidence="8" id="KW-0547">Nucleotide-binding</keyword>
<gene>
    <name evidence="12" type="primary">FG07475.1</name>
</gene>
<accession>I1RTH1</accession>
<dbReference type="FunFam" id="3.40.50.2020:FF:000023">
    <property type="entry name" value="Probable uracil phosphoribosyltransferase"/>
    <property type="match status" value="1"/>
</dbReference>
<dbReference type="CDD" id="cd06223">
    <property type="entry name" value="PRTases_typeI"/>
    <property type="match status" value="1"/>
</dbReference>
<dbReference type="OrthoDB" id="106623at2759"/>
<evidence type="ECO:0000313" key="12">
    <source>
        <dbReference type="EnsemblFungi" id="CEF83081"/>
    </source>
</evidence>
<protein>
    <recommendedName>
        <fullName evidence="4">uracil phosphoribosyltransferase</fullName>
        <ecNumber evidence="4">2.4.2.9</ecNumber>
    </recommendedName>
</protein>
<accession>A0A098DMJ6</accession>
<dbReference type="SUPFAM" id="SSF53271">
    <property type="entry name" value="PRTase-like"/>
    <property type="match status" value="1"/>
</dbReference>
<evidence type="ECO:0000256" key="3">
    <source>
        <dbReference type="ARBA" id="ARBA00009516"/>
    </source>
</evidence>
<dbReference type="HOGENOM" id="CLU_067096_1_1_1"/>
<feature type="region of interest" description="Disordered" evidence="10">
    <location>
        <begin position="1"/>
        <end position="22"/>
    </location>
</feature>
<evidence type="ECO:0000256" key="9">
    <source>
        <dbReference type="ARBA" id="ARBA00023134"/>
    </source>
</evidence>
<keyword evidence="7" id="KW-0808">Transferase</keyword>
<reference evidence="12" key="1">
    <citation type="journal article" date="2007" name="Science">
        <title>The Fusarium graminearum genome reveals a link between localized polymorphism and pathogen specialization.</title>
        <authorList>
            <person name="Cuomo C.A."/>
            <person name="Gueldener U."/>
            <person name="Xu J.-R."/>
            <person name="Trail F."/>
            <person name="Turgeon B.G."/>
            <person name="Di Pietro A."/>
            <person name="Walton J.D."/>
            <person name="Ma L.-J."/>
            <person name="Baker S.E."/>
            <person name="Rep M."/>
            <person name="Adam G."/>
            <person name="Antoniw J."/>
            <person name="Baldwin T."/>
            <person name="Calvo S.E."/>
            <person name="Chang Y.-L."/>
            <person name="DeCaprio D."/>
            <person name="Gale L.R."/>
            <person name="Gnerre S."/>
            <person name="Goswami R.S."/>
            <person name="Hammond-Kosack K."/>
            <person name="Harris L.J."/>
            <person name="Hilburn K."/>
            <person name="Kennell J.C."/>
            <person name="Kroken S."/>
            <person name="Magnuson J.K."/>
            <person name="Mannhaupt G."/>
            <person name="Mauceli E.W."/>
            <person name="Mewes H.-W."/>
            <person name="Mitterbauer R."/>
            <person name="Muehlbauer G."/>
            <person name="Muensterkoetter M."/>
            <person name="Nelson D."/>
            <person name="O'Donnell K."/>
            <person name="Ouellet T."/>
            <person name="Qi W."/>
            <person name="Quesneville H."/>
            <person name="Roncero M.I.G."/>
            <person name="Seong K.-Y."/>
            <person name="Tetko I.V."/>
            <person name="Urban M."/>
            <person name="Waalwijk C."/>
            <person name="Ward T.J."/>
            <person name="Yao J."/>
            <person name="Birren B.W."/>
            <person name="Kistler H.C."/>
        </authorList>
    </citation>
    <scope>NUCLEOTIDE SEQUENCE [LARGE SCALE GENOMIC DNA]</scope>
    <source>
        <strain evidence="12">PH-1 / ATCC MYA-4620 / FGSC 9075 / NRRL 31084</strain>
    </source>
</reference>
<dbReference type="NCBIfam" id="NF001097">
    <property type="entry name" value="PRK00129.1"/>
    <property type="match status" value="1"/>
</dbReference>
<name>I1RTH1_GIBZE</name>
<evidence type="ECO:0000256" key="5">
    <source>
        <dbReference type="ARBA" id="ARBA00022533"/>
    </source>
</evidence>